<accession>M0MCF6</accession>
<feature type="region of interest" description="Disordered" evidence="1">
    <location>
        <begin position="46"/>
        <end position="68"/>
    </location>
</feature>
<gene>
    <name evidence="2" type="ORF">C449_15692</name>
</gene>
<dbReference type="STRING" id="1227455.C449_15692"/>
<name>M0MCF6_9EURY</name>
<sequence length="68" mass="6895">MSVSGLCQVCESAEASHTCDQCGRAVCDQHHDDAFGLCLDCSAEAGGSGGAETGEDPGRSDAGDDVRF</sequence>
<dbReference type="EMBL" id="AOMD01000030">
    <property type="protein sequence ID" value="EMA43431.1"/>
    <property type="molecule type" value="Genomic_DNA"/>
</dbReference>
<dbReference type="AlphaFoldDB" id="M0MCF6"/>
<evidence type="ECO:0000256" key="1">
    <source>
        <dbReference type="SAM" id="MobiDB-lite"/>
    </source>
</evidence>
<evidence type="ECO:0000313" key="2">
    <source>
        <dbReference type="EMBL" id="EMA43431.1"/>
    </source>
</evidence>
<organism evidence="2 3">
    <name type="scientific">Halococcus saccharolyticus DSM 5350</name>
    <dbReference type="NCBI Taxonomy" id="1227455"/>
    <lineage>
        <taxon>Archaea</taxon>
        <taxon>Methanobacteriati</taxon>
        <taxon>Methanobacteriota</taxon>
        <taxon>Stenosarchaea group</taxon>
        <taxon>Halobacteria</taxon>
        <taxon>Halobacteriales</taxon>
        <taxon>Halococcaceae</taxon>
        <taxon>Halococcus</taxon>
    </lineage>
</organism>
<comment type="caution">
    <text evidence="2">The sequence shown here is derived from an EMBL/GenBank/DDBJ whole genome shotgun (WGS) entry which is preliminary data.</text>
</comment>
<dbReference type="InParanoid" id="M0MCF6"/>
<proteinExistence type="predicted"/>
<reference evidence="2 3" key="1">
    <citation type="journal article" date="2014" name="PLoS Genet.">
        <title>Phylogenetically driven sequencing of extremely halophilic archaea reveals strategies for static and dynamic osmo-response.</title>
        <authorList>
            <person name="Becker E.A."/>
            <person name="Seitzer P.M."/>
            <person name="Tritt A."/>
            <person name="Larsen D."/>
            <person name="Krusor M."/>
            <person name="Yao A.I."/>
            <person name="Wu D."/>
            <person name="Madern D."/>
            <person name="Eisen J.A."/>
            <person name="Darling A.E."/>
            <person name="Facciotti M.T."/>
        </authorList>
    </citation>
    <scope>NUCLEOTIDE SEQUENCE [LARGE SCALE GENOMIC DNA]</scope>
    <source>
        <strain evidence="2 3">DSM 5350</strain>
    </source>
</reference>
<dbReference type="OrthoDB" id="213963at2157"/>
<feature type="compositionally biased region" description="Basic and acidic residues" evidence="1">
    <location>
        <begin position="56"/>
        <end position="68"/>
    </location>
</feature>
<dbReference type="PATRIC" id="fig|1227455.4.peg.3194"/>
<dbReference type="Proteomes" id="UP000011669">
    <property type="component" value="Unassembled WGS sequence"/>
</dbReference>
<protein>
    <recommendedName>
        <fullName evidence="4">HIT-type domain-containing protein</fullName>
    </recommendedName>
</protein>
<keyword evidence="3" id="KW-1185">Reference proteome</keyword>
<evidence type="ECO:0008006" key="4">
    <source>
        <dbReference type="Google" id="ProtNLM"/>
    </source>
</evidence>
<dbReference type="RefSeq" id="WP_006078994.1">
    <property type="nucleotide sequence ID" value="NZ_AOMD01000030.1"/>
</dbReference>
<evidence type="ECO:0000313" key="3">
    <source>
        <dbReference type="Proteomes" id="UP000011669"/>
    </source>
</evidence>